<accession>A0ABT5G2C4</accession>
<name>A0ABT5G2C4_9ACTN</name>
<gene>
    <name evidence="1" type="ORF">PO587_31550</name>
</gene>
<protein>
    <submittedName>
        <fullName evidence="1">Uncharacterized protein</fullName>
    </submittedName>
</protein>
<proteinExistence type="predicted"/>
<sequence>MRLIDVEIDRYDWSAFTCGCTKTAAHLADDLLRLASAQSSEEARAHHIENHALIQSIPQEPAVPVASVLMAALAGDLSPGARFVCLDLLGGLVFSDDDDSSEMCQQIARQGLWMLYRDLWSGASPGIVACAYYVLRAIEDDEARLRAYRNTGQFVLPDYLAD</sequence>
<reference evidence="1 2" key="1">
    <citation type="journal article" date="2015" name="Int. J. Syst. Evol. Microbiol.">
        <title>Streptomyces gilvifuscus sp. nov., an actinomycete that produces antibacterial compounds isolated from soil.</title>
        <authorList>
            <person name="Nguyen T.M."/>
            <person name="Kim J."/>
        </authorList>
    </citation>
    <scope>NUCLEOTIDE SEQUENCE [LARGE SCALE GENOMIC DNA]</scope>
    <source>
        <strain evidence="1 2">T113</strain>
    </source>
</reference>
<dbReference type="RefSeq" id="WP_272177541.1">
    <property type="nucleotide sequence ID" value="NZ_JAQOSK010000014.1"/>
</dbReference>
<organism evidence="1 2">
    <name type="scientific">Streptomyces gilvifuscus</name>
    <dbReference type="NCBI Taxonomy" id="1550617"/>
    <lineage>
        <taxon>Bacteria</taxon>
        <taxon>Bacillati</taxon>
        <taxon>Actinomycetota</taxon>
        <taxon>Actinomycetes</taxon>
        <taxon>Kitasatosporales</taxon>
        <taxon>Streptomycetaceae</taxon>
        <taxon>Streptomyces</taxon>
    </lineage>
</organism>
<comment type="caution">
    <text evidence="1">The sequence shown here is derived from an EMBL/GenBank/DDBJ whole genome shotgun (WGS) entry which is preliminary data.</text>
</comment>
<dbReference type="Proteomes" id="UP001221328">
    <property type="component" value="Unassembled WGS sequence"/>
</dbReference>
<evidence type="ECO:0000313" key="2">
    <source>
        <dbReference type="Proteomes" id="UP001221328"/>
    </source>
</evidence>
<evidence type="ECO:0000313" key="1">
    <source>
        <dbReference type="EMBL" id="MDC2958980.1"/>
    </source>
</evidence>
<keyword evidence="2" id="KW-1185">Reference proteome</keyword>
<dbReference type="EMBL" id="JAQOSK010000014">
    <property type="protein sequence ID" value="MDC2958980.1"/>
    <property type="molecule type" value="Genomic_DNA"/>
</dbReference>